<dbReference type="Pfam" id="PF03466">
    <property type="entry name" value="LysR_substrate"/>
    <property type="match status" value="1"/>
</dbReference>
<name>A6EZR5_9GAMM</name>
<dbReference type="GO" id="GO:0003677">
    <property type="term" value="F:DNA binding"/>
    <property type="evidence" value="ECO:0007669"/>
    <property type="project" value="UniProtKB-KW"/>
</dbReference>
<dbReference type="SUPFAM" id="SSF53850">
    <property type="entry name" value="Periplasmic binding protein-like II"/>
    <property type="match status" value="1"/>
</dbReference>
<dbReference type="STRING" id="443152.MDG893_14278"/>
<evidence type="ECO:0000256" key="2">
    <source>
        <dbReference type="ARBA" id="ARBA00023015"/>
    </source>
</evidence>
<dbReference type="EMBL" id="ABCP01000010">
    <property type="protein sequence ID" value="EDM48034.1"/>
    <property type="molecule type" value="Genomic_DNA"/>
</dbReference>
<dbReference type="InterPro" id="IPR036390">
    <property type="entry name" value="WH_DNA-bd_sf"/>
</dbReference>
<dbReference type="OrthoDB" id="8557381at2"/>
<dbReference type="InterPro" id="IPR000847">
    <property type="entry name" value="LysR_HTH_N"/>
</dbReference>
<dbReference type="InterPro" id="IPR005119">
    <property type="entry name" value="LysR_subst-bd"/>
</dbReference>
<comment type="caution">
    <text evidence="6">The sequence shown here is derived from an EMBL/GenBank/DDBJ whole genome shotgun (WGS) entry which is preliminary data.</text>
</comment>
<proteinExistence type="inferred from homology"/>
<dbReference type="Gene3D" id="1.10.10.10">
    <property type="entry name" value="Winged helix-like DNA-binding domain superfamily/Winged helix DNA-binding domain"/>
    <property type="match status" value="1"/>
</dbReference>
<dbReference type="SUPFAM" id="SSF46785">
    <property type="entry name" value="Winged helix' DNA-binding domain"/>
    <property type="match status" value="1"/>
</dbReference>
<sequence length="306" mass="34105">MNALNRVDLKQLRTLQCLLREGNLSRVADQLGVTQQAVSDQLKKLRATFNDRLFIRSGNGVTPTAYARTLGPKLDLILNAVGELLEQDEFNPATTTRTITISSTDLEQKTILPFLMQRLRREAPGLRLAVKKLELDEMANDLLDGSVDLVLTNPKFAPPSYPSLTLYSERYVCVAGKANEAVRSTMSVAEIASMPQVVVSPSRGDFTGAVHRWFEDQGHPRQAMLSVPTFTAAKATISETDLVGFIPSRLLPDDSLQPIELNAEIPGFDVIAVWHQRSSQDPLNIWIRDLLLQVSNRMWSEKIQKP</sequence>
<keyword evidence="2" id="KW-0805">Transcription regulation</keyword>
<keyword evidence="4" id="KW-0804">Transcription</keyword>
<evidence type="ECO:0000256" key="1">
    <source>
        <dbReference type="ARBA" id="ARBA00009437"/>
    </source>
</evidence>
<dbReference type="Gene3D" id="3.40.190.10">
    <property type="entry name" value="Periplasmic binding protein-like II"/>
    <property type="match status" value="2"/>
</dbReference>
<dbReference type="PROSITE" id="PS50931">
    <property type="entry name" value="HTH_LYSR"/>
    <property type="match status" value="1"/>
</dbReference>
<dbReference type="InterPro" id="IPR050389">
    <property type="entry name" value="LysR-type_TF"/>
</dbReference>
<dbReference type="eggNOG" id="COG0583">
    <property type="taxonomic scope" value="Bacteria"/>
</dbReference>
<keyword evidence="7" id="KW-1185">Reference proteome</keyword>
<evidence type="ECO:0000256" key="4">
    <source>
        <dbReference type="ARBA" id="ARBA00023163"/>
    </source>
</evidence>
<accession>A6EZR5</accession>
<gene>
    <name evidence="6" type="ORF">MDG893_14278</name>
</gene>
<dbReference type="GO" id="GO:0003700">
    <property type="term" value="F:DNA-binding transcription factor activity"/>
    <property type="evidence" value="ECO:0007669"/>
    <property type="project" value="InterPro"/>
</dbReference>
<evidence type="ECO:0000256" key="3">
    <source>
        <dbReference type="ARBA" id="ARBA00023125"/>
    </source>
</evidence>
<evidence type="ECO:0000313" key="6">
    <source>
        <dbReference type="EMBL" id="EDM48034.1"/>
    </source>
</evidence>
<protein>
    <submittedName>
        <fullName evidence="6">Transcriptional regulator, LysR family protein</fullName>
    </submittedName>
</protein>
<dbReference type="Proteomes" id="UP000005856">
    <property type="component" value="Unassembled WGS sequence"/>
</dbReference>
<comment type="similarity">
    <text evidence="1">Belongs to the LysR transcriptional regulatory family.</text>
</comment>
<evidence type="ECO:0000313" key="7">
    <source>
        <dbReference type="Proteomes" id="UP000005856"/>
    </source>
</evidence>
<dbReference type="RefSeq" id="WP_007153512.1">
    <property type="nucleotide sequence ID" value="NZ_ABCP01000010.1"/>
</dbReference>
<dbReference type="Pfam" id="PF00126">
    <property type="entry name" value="HTH_1"/>
    <property type="match status" value="1"/>
</dbReference>
<reference evidence="6 7" key="1">
    <citation type="submission" date="2007-06" db="EMBL/GenBank/DDBJ databases">
        <authorList>
            <person name="Green D."/>
            <person name="Ferriera S."/>
            <person name="Johnson J."/>
            <person name="Kravitz S."/>
            <person name="Beeson K."/>
            <person name="Sutton G."/>
            <person name="Rogers Y.-H."/>
            <person name="Friedman R."/>
            <person name="Frazier M."/>
            <person name="Venter J.C."/>
        </authorList>
    </citation>
    <scope>NUCLEOTIDE SEQUENCE [LARGE SCALE GENOMIC DNA]</scope>
    <source>
        <strain evidence="6 7">DG893</strain>
    </source>
</reference>
<dbReference type="PANTHER" id="PTHR30118">
    <property type="entry name" value="HTH-TYPE TRANSCRIPTIONAL REGULATOR LEUO-RELATED"/>
    <property type="match status" value="1"/>
</dbReference>
<dbReference type="AlphaFoldDB" id="A6EZR5"/>
<keyword evidence="3" id="KW-0238">DNA-binding</keyword>
<feature type="domain" description="HTH lysR-type" evidence="5">
    <location>
        <begin position="7"/>
        <end position="64"/>
    </location>
</feature>
<dbReference type="InterPro" id="IPR036388">
    <property type="entry name" value="WH-like_DNA-bd_sf"/>
</dbReference>
<evidence type="ECO:0000259" key="5">
    <source>
        <dbReference type="PROSITE" id="PS50931"/>
    </source>
</evidence>
<organism evidence="6 7">
    <name type="scientific">Marinobacter algicola DG893</name>
    <dbReference type="NCBI Taxonomy" id="443152"/>
    <lineage>
        <taxon>Bacteria</taxon>
        <taxon>Pseudomonadati</taxon>
        <taxon>Pseudomonadota</taxon>
        <taxon>Gammaproteobacteria</taxon>
        <taxon>Pseudomonadales</taxon>
        <taxon>Marinobacteraceae</taxon>
        <taxon>Marinobacter</taxon>
    </lineage>
</organism>
<dbReference type="PRINTS" id="PR00039">
    <property type="entry name" value="HTHLYSR"/>
</dbReference>
<dbReference type="PANTHER" id="PTHR30118:SF15">
    <property type="entry name" value="TRANSCRIPTIONAL REGULATORY PROTEIN"/>
    <property type="match status" value="1"/>
</dbReference>